<dbReference type="EMBL" id="JAMYQB010000002">
    <property type="protein sequence ID" value="MER9403041.1"/>
    <property type="molecule type" value="Genomic_DNA"/>
</dbReference>
<dbReference type="InterPro" id="IPR036374">
    <property type="entry name" value="OxRdtase_Mopterin-bd_sf"/>
</dbReference>
<keyword evidence="1" id="KW-0472">Membrane</keyword>
<dbReference type="RefSeq" id="WP_352556174.1">
    <property type="nucleotide sequence ID" value="NZ_JAMYQB010000002.1"/>
</dbReference>
<dbReference type="Gene3D" id="3.90.420.10">
    <property type="entry name" value="Oxidoreductase, molybdopterin-binding domain"/>
    <property type="match status" value="1"/>
</dbReference>
<gene>
    <name evidence="3" type="ORF">NKI36_03160</name>
</gene>
<protein>
    <submittedName>
        <fullName evidence="3">Molybdopterin-dependent oxidoreductase</fullName>
    </submittedName>
</protein>
<evidence type="ECO:0000259" key="2">
    <source>
        <dbReference type="Pfam" id="PF00174"/>
    </source>
</evidence>
<keyword evidence="1" id="KW-0812">Transmembrane</keyword>
<sequence length="218" mass="24560">MAASFETKPTKKLSFERQYRLLASEILRPRSVAAPLGGKDSDMLSLLKKGRFMLVRSLLTLAVLAIGVLPVWALEPASFPEPPETVAFNVQKDGKSIPITLRQLEKLGLYKVVTTSPFENGQLIFQGVLFRDVLKSVGLEDRDSVTLRAVDEYVQVIPHEDWTEGPLLLATRQDGELLTRRTQGPTRLIYPLKDHPAFDTPIRKPRWIWLIKTIESGN</sequence>
<dbReference type="Pfam" id="PF00174">
    <property type="entry name" value="Oxidored_molyb"/>
    <property type="match status" value="1"/>
</dbReference>
<proteinExistence type="predicted"/>
<name>A0ABV1YTW7_9HYPH</name>
<feature type="domain" description="Oxidoreductase molybdopterin-binding" evidence="2">
    <location>
        <begin position="121"/>
        <end position="191"/>
    </location>
</feature>
<dbReference type="InterPro" id="IPR000572">
    <property type="entry name" value="OxRdtase_Mopterin-bd_dom"/>
</dbReference>
<dbReference type="SUPFAM" id="SSF56524">
    <property type="entry name" value="Oxidoreductase molybdopterin-binding domain"/>
    <property type="match status" value="1"/>
</dbReference>
<accession>A0ABV1YTW7</accession>
<feature type="transmembrane region" description="Helical" evidence="1">
    <location>
        <begin position="53"/>
        <end position="74"/>
    </location>
</feature>
<keyword evidence="1" id="KW-1133">Transmembrane helix</keyword>
<evidence type="ECO:0000313" key="3">
    <source>
        <dbReference type="EMBL" id="MER9403041.1"/>
    </source>
</evidence>
<dbReference type="Proteomes" id="UP001433071">
    <property type="component" value="Unassembled WGS sequence"/>
</dbReference>
<keyword evidence="4" id="KW-1185">Reference proteome</keyword>
<evidence type="ECO:0000256" key="1">
    <source>
        <dbReference type="SAM" id="Phobius"/>
    </source>
</evidence>
<organism evidence="3 4">
    <name type="scientific">Mesorhizobium caraganae</name>
    <dbReference type="NCBI Taxonomy" id="483206"/>
    <lineage>
        <taxon>Bacteria</taxon>
        <taxon>Pseudomonadati</taxon>
        <taxon>Pseudomonadota</taxon>
        <taxon>Alphaproteobacteria</taxon>
        <taxon>Hyphomicrobiales</taxon>
        <taxon>Phyllobacteriaceae</taxon>
        <taxon>Mesorhizobium</taxon>
    </lineage>
</organism>
<reference evidence="3 4" key="1">
    <citation type="journal article" date="2024" name="Proc. Natl. Acad. Sci. U.S.A.">
        <title>The evolutionary genomics of adaptation to stress in wild rhizobium bacteria.</title>
        <authorList>
            <person name="Kehlet-Delgado H."/>
            <person name="Montoya A.P."/>
            <person name="Jensen K.T."/>
            <person name="Wendlandt C.E."/>
            <person name="Dexheimer C."/>
            <person name="Roberts M."/>
            <person name="Torres Martinez L."/>
            <person name="Friesen M.L."/>
            <person name="Griffitts J.S."/>
            <person name="Porter S.S."/>
        </authorList>
    </citation>
    <scope>NUCLEOTIDE SEQUENCE [LARGE SCALE GENOMIC DNA]</scope>
    <source>
        <strain evidence="3 4">M0641</strain>
    </source>
</reference>
<comment type="caution">
    <text evidence="3">The sequence shown here is derived from an EMBL/GenBank/DDBJ whole genome shotgun (WGS) entry which is preliminary data.</text>
</comment>
<evidence type="ECO:0000313" key="4">
    <source>
        <dbReference type="Proteomes" id="UP001433071"/>
    </source>
</evidence>